<dbReference type="Proteomes" id="UP000464507">
    <property type="component" value="Chromosome"/>
</dbReference>
<dbReference type="Pfam" id="PF00781">
    <property type="entry name" value="DAGK_cat"/>
    <property type="match status" value="1"/>
</dbReference>
<dbReference type="EMBL" id="CP017146">
    <property type="protein sequence ID" value="QHO70890.1"/>
    <property type="molecule type" value="Genomic_DNA"/>
</dbReference>
<evidence type="ECO:0000256" key="1">
    <source>
        <dbReference type="ARBA" id="ARBA00001946"/>
    </source>
</evidence>
<sequence>MIYNPIKVDLPLLKAAVAAGEKTAGWRETLWFETSKEDPGQKVTAEVLALDVDFDVIMIAGGDGTVRAVAEGVRGFDVPVGLIPRGTGNLLARNLKLTLDSVDRAVSTAFAGKDRSIDLGLVEVEREDATKEKFVFLVMAGLGLDAKMIANTDPDLKKKVGWIAYVDAIRKSLSGNNSINIRYNLDRQGNRTVKVHTVMIGNCGSLPGNILLLPDAAVDDGVFDIVALRPEGFFGWVQIWVKIVWENGVLRRSQAGRKLMGMTKEVRTLRYLQGKEFVMRLEGPEEFELDGDSFGKVVAVKATVEHLGLTVKVPAGKDVR</sequence>
<organism evidence="4 5">
    <name type="scientific">Marisediminicola antarctica</name>
    <dbReference type="NCBI Taxonomy" id="674079"/>
    <lineage>
        <taxon>Bacteria</taxon>
        <taxon>Bacillati</taxon>
        <taxon>Actinomycetota</taxon>
        <taxon>Actinomycetes</taxon>
        <taxon>Micrococcales</taxon>
        <taxon>Microbacteriaceae</taxon>
        <taxon>Marisediminicola</taxon>
    </lineage>
</organism>
<dbReference type="InterPro" id="IPR050187">
    <property type="entry name" value="Lipid_Phosphate_FormReg"/>
</dbReference>
<reference evidence="4 5" key="1">
    <citation type="submission" date="2016-09" db="EMBL/GenBank/DDBJ databases">
        <title>Complete genome sequence of microbes from the polar regions.</title>
        <authorList>
            <person name="Liao L."/>
            <person name="Chen B."/>
        </authorList>
    </citation>
    <scope>NUCLEOTIDE SEQUENCE [LARGE SCALE GENOMIC DNA]</scope>
    <source>
        <strain evidence="4 5">ZS314</strain>
    </source>
</reference>
<proteinExistence type="inferred from homology"/>
<dbReference type="Gene3D" id="2.60.200.40">
    <property type="match status" value="1"/>
</dbReference>
<dbReference type="GO" id="GO:0016301">
    <property type="term" value="F:kinase activity"/>
    <property type="evidence" value="ECO:0007669"/>
    <property type="project" value="UniProtKB-KW"/>
</dbReference>
<name>A0A7L5AJV5_9MICO</name>
<dbReference type="InterPro" id="IPR016064">
    <property type="entry name" value="NAD/diacylglycerol_kinase_sf"/>
</dbReference>
<dbReference type="InterPro" id="IPR001206">
    <property type="entry name" value="Diacylglycerol_kinase_cat_dom"/>
</dbReference>
<evidence type="ECO:0000259" key="3">
    <source>
        <dbReference type="PROSITE" id="PS50146"/>
    </source>
</evidence>
<dbReference type="Gene3D" id="3.40.50.10330">
    <property type="entry name" value="Probable inorganic polyphosphate/atp-NAD kinase, domain 1"/>
    <property type="match status" value="1"/>
</dbReference>
<keyword evidence="4" id="KW-0418">Kinase</keyword>
<protein>
    <submittedName>
        <fullName evidence="4">Diacylglycerol kinase</fullName>
    </submittedName>
</protein>
<evidence type="ECO:0000256" key="2">
    <source>
        <dbReference type="ARBA" id="ARBA00005983"/>
    </source>
</evidence>
<dbReference type="SUPFAM" id="SSF111331">
    <property type="entry name" value="NAD kinase/diacylglycerol kinase-like"/>
    <property type="match status" value="1"/>
</dbReference>
<dbReference type="GO" id="GO:0005886">
    <property type="term" value="C:plasma membrane"/>
    <property type="evidence" value="ECO:0007669"/>
    <property type="project" value="TreeGrafter"/>
</dbReference>
<accession>A0A7L5AJV5</accession>
<comment type="similarity">
    <text evidence="2">Belongs to the diacylglycerol/lipid kinase family.</text>
</comment>
<dbReference type="PANTHER" id="PTHR12358">
    <property type="entry name" value="SPHINGOSINE KINASE"/>
    <property type="match status" value="1"/>
</dbReference>
<dbReference type="AlphaFoldDB" id="A0A7L5AJV5"/>
<dbReference type="PROSITE" id="PS50146">
    <property type="entry name" value="DAGK"/>
    <property type="match status" value="1"/>
</dbReference>
<dbReference type="KEGG" id="mant:BHD05_01080"/>
<evidence type="ECO:0000313" key="5">
    <source>
        <dbReference type="Proteomes" id="UP000464507"/>
    </source>
</evidence>
<evidence type="ECO:0000313" key="4">
    <source>
        <dbReference type="EMBL" id="QHO70890.1"/>
    </source>
</evidence>
<keyword evidence="4" id="KW-0808">Transferase</keyword>
<feature type="domain" description="DAGKc" evidence="3">
    <location>
        <begin position="1"/>
        <end position="126"/>
    </location>
</feature>
<gene>
    <name evidence="4" type="ORF">BHD05_01080</name>
</gene>
<keyword evidence="5" id="KW-1185">Reference proteome</keyword>
<comment type="cofactor">
    <cofactor evidence="1">
        <name>Mg(2+)</name>
        <dbReference type="ChEBI" id="CHEBI:18420"/>
    </cofactor>
</comment>
<dbReference type="InterPro" id="IPR017438">
    <property type="entry name" value="ATP-NAD_kinase_N"/>
</dbReference>
<dbReference type="PANTHER" id="PTHR12358:SF106">
    <property type="entry name" value="LIPID KINASE YEGS"/>
    <property type="match status" value="1"/>
</dbReference>